<evidence type="ECO:0000256" key="1">
    <source>
        <dbReference type="ARBA" id="ARBA00001917"/>
    </source>
</evidence>
<dbReference type="InterPro" id="IPR039261">
    <property type="entry name" value="FNR_nucleotide-bd"/>
</dbReference>
<keyword evidence="4" id="KW-0288">FMN</keyword>
<reference evidence="12 13" key="1">
    <citation type="journal article" date="2018" name="BMC Genomics">
        <title>The genome of Naegleria lovaniensis, the basis for a comparative approach to unravel pathogenicity factors of the human pathogenic amoeba N. fowleri.</title>
        <authorList>
            <person name="Liechti N."/>
            <person name="Schurch N."/>
            <person name="Bruggmann R."/>
            <person name="Wittwer M."/>
        </authorList>
    </citation>
    <scope>NUCLEOTIDE SEQUENCE [LARGE SCALE GENOMIC DNA]</scope>
    <source>
        <strain evidence="12 13">ATCC 30569</strain>
    </source>
</reference>
<comment type="cofactor">
    <cofactor evidence="2">
        <name>FAD</name>
        <dbReference type="ChEBI" id="CHEBI:57692"/>
    </cofactor>
</comment>
<name>A0AA88GRQ1_NAELO</name>
<evidence type="ECO:0000256" key="6">
    <source>
        <dbReference type="ARBA" id="ARBA00022857"/>
    </source>
</evidence>
<dbReference type="EMBL" id="PYSW02000012">
    <property type="protein sequence ID" value="KAG2387622.1"/>
    <property type="molecule type" value="Genomic_DNA"/>
</dbReference>
<evidence type="ECO:0000313" key="12">
    <source>
        <dbReference type="EMBL" id="KAG2387622.1"/>
    </source>
</evidence>
<dbReference type="AlphaFoldDB" id="A0AA88GRQ1"/>
<dbReference type="PROSITE" id="PS50902">
    <property type="entry name" value="FLAVODOXIN_LIKE"/>
    <property type="match status" value="1"/>
</dbReference>
<dbReference type="InterPro" id="IPR008254">
    <property type="entry name" value="Flavodoxin/NO_synth"/>
</dbReference>
<keyword evidence="6" id="KW-0521">NADP</keyword>
<dbReference type="Gene3D" id="2.40.30.10">
    <property type="entry name" value="Translation factors"/>
    <property type="match status" value="1"/>
</dbReference>
<evidence type="ECO:0000256" key="7">
    <source>
        <dbReference type="ARBA" id="ARBA00023002"/>
    </source>
</evidence>
<evidence type="ECO:0000259" key="11">
    <source>
        <dbReference type="PROSITE" id="PS51384"/>
    </source>
</evidence>
<evidence type="ECO:0000313" key="13">
    <source>
        <dbReference type="Proteomes" id="UP000816034"/>
    </source>
</evidence>
<dbReference type="InterPro" id="IPR017927">
    <property type="entry name" value="FAD-bd_FR_type"/>
</dbReference>
<dbReference type="SUPFAM" id="SSF63380">
    <property type="entry name" value="Riboflavin synthase domain-like"/>
    <property type="match status" value="1"/>
</dbReference>
<dbReference type="PANTHER" id="PTHR19384:SF17">
    <property type="entry name" value="NADPH--CYTOCHROME P450 REDUCTASE"/>
    <property type="match status" value="1"/>
</dbReference>
<evidence type="ECO:0000256" key="3">
    <source>
        <dbReference type="ARBA" id="ARBA00022630"/>
    </source>
</evidence>
<dbReference type="Gene3D" id="3.40.50.80">
    <property type="entry name" value="Nucleotide-binding domain of ferredoxin-NADP reductase (FNR) module"/>
    <property type="match status" value="1"/>
</dbReference>
<evidence type="ECO:0000256" key="5">
    <source>
        <dbReference type="ARBA" id="ARBA00022827"/>
    </source>
</evidence>
<dbReference type="GO" id="GO:0010181">
    <property type="term" value="F:FMN binding"/>
    <property type="evidence" value="ECO:0007669"/>
    <property type="project" value="InterPro"/>
</dbReference>
<protein>
    <recommendedName>
        <fullName evidence="8">NADPH--hemoprotein reductase</fullName>
        <ecNumber evidence="8">1.6.2.4</ecNumber>
    </recommendedName>
</protein>
<feature type="region of interest" description="Disordered" evidence="9">
    <location>
        <begin position="230"/>
        <end position="259"/>
    </location>
</feature>
<dbReference type="Gene3D" id="1.20.990.10">
    <property type="entry name" value="NADPH-cytochrome p450 Reductase, Chain A, domain 3"/>
    <property type="match status" value="1"/>
</dbReference>
<dbReference type="Pfam" id="PF00175">
    <property type="entry name" value="NAD_binding_1"/>
    <property type="match status" value="1"/>
</dbReference>
<dbReference type="RefSeq" id="XP_044551614.1">
    <property type="nucleotide sequence ID" value="XM_044687894.1"/>
</dbReference>
<gene>
    <name evidence="12" type="ORF">C9374_001216</name>
</gene>
<keyword evidence="5" id="KW-0274">FAD</keyword>
<dbReference type="InterPro" id="IPR003097">
    <property type="entry name" value="CysJ-like_FAD-binding"/>
</dbReference>
<dbReference type="InterPro" id="IPR017938">
    <property type="entry name" value="Riboflavin_synthase-like_b-brl"/>
</dbReference>
<dbReference type="GO" id="GO:0003958">
    <property type="term" value="F:NADPH-hemoprotein reductase activity"/>
    <property type="evidence" value="ECO:0007669"/>
    <property type="project" value="UniProtKB-EC"/>
</dbReference>
<dbReference type="InterPro" id="IPR023173">
    <property type="entry name" value="NADPH_Cyt_P450_Rdtase_alpha"/>
</dbReference>
<sequence>MFKSTLSSSASLLSRRCINVGSSSRKAASSVVKNNTLDYPFFSSVNRLFHSNRLCSDKTNMLICFGSQTGTAQMFAEGLRSELLGKKEPWLANVKVVDLNDIEPEKAVEFGMQEGNGLYNVVLFVMSNYGEGQPTDNAKQFYDWLMSDSSTKVLQNAGKKPHYAIFGLGNSANFPERYQAVGRKMEKRLNDLGLSLVFKRGEGDDGGAEGIETDFEVWKNEFVQFLKEQDNGTSTSQTCSVPPEKPKESEGLPPDTTSNGKYFFRTLEFEKYRDKLRQFIREYDSSQSVSPKNPYSLLIDSAKNLCPRSSRKRLELEFAIDNTPINYETGDHIALFPMNSPDLLRRLEKILKLDTPMDRIIFTLQTPPCSIESPPFVATPEKPVSLHQVLSQFYDLNGVVTPTLLTFLAEKATEESEKAKLEQLRSVEYLSGVKNRMLNIVDILEMFPSIRVTWQDLIGVLPKIQPRYYSISSSRLENEERIKRGEKQILRVTFSPLVWPQPDGRTFYGLCSNYLGTLKSHDYCQSVVRTSSFRLPQNPMTPILMLAGGTGIAPMRAFIDERRVLKQKNPSIKFGPSVLLYGVRDETEIIYKDEIEMALKDGLISDFYVSFSHTHGKMISDSIWEHSQLIYDILKTNKGHMYMCGGVAGFGTKCYDALKKVVTHIDNAPAEAGDAFIDLMRKEGRCLRIWLIKLLKAPILCKYSSRCN</sequence>
<dbReference type="InterPro" id="IPR001433">
    <property type="entry name" value="OxRdtase_FAD/NAD-bd"/>
</dbReference>
<feature type="domain" description="FAD-binding FR-type" evidence="11">
    <location>
        <begin position="292"/>
        <end position="543"/>
    </location>
</feature>
<dbReference type="SUPFAM" id="SSF52218">
    <property type="entry name" value="Flavoproteins"/>
    <property type="match status" value="1"/>
</dbReference>
<feature type="domain" description="Flavodoxin-like" evidence="10">
    <location>
        <begin position="61"/>
        <end position="223"/>
    </location>
</feature>
<comment type="cofactor">
    <cofactor evidence="1">
        <name>FMN</name>
        <dbReference type="ChEBI" id="CHEBI:58210"/>
    </cofactor>
</comment>
<proteinExistence type="predicted"/>
<feature type="compositionally biased region" description="Polar residues" evidence="9">
    <location>
        <begin position="231"/>
        <end position="240"/>
    </location>
</feature>
<keyword evidence="13" id="KW-1185">Reference proteome</keyword>
<dbReference type="Pfam" id="PF00667">
    <property type="entry name" value="FAD_binding_1"/>
    <property type="match status" value="1"/>
</dbReference>
<evidence type="ECO:0000256" key="9">
    <source>
        <dbReference type="SAM" id="MobiDB-lite"/>
    </source>
</evidence>
<dbReference type="Proteomes" id="UP000816034">
    <property type="component" value="Unassembled WGS sequence"/>
</dbReference>
<comment type="caution">
    <text evidence="12">The sequence shown here is derived from an EMBL/GenBank/DDBJ whole genome shotgun (WGS) entry which is preliminary data.</text>
</comment>
<evidence type="ECO:0000256" key="2">
    <source>
        <dbReference type="ARBA" id="ARBA00001974"/>
    </source>
</evidence>
<dbReference type="Gene3D" id="3.40.50.360">
    <property type="match status" value="1"/>
</dbReference>
<organism evidence="12 13">
    <name type="scientific">Naegleria lovaniensis</name>
    <name type="common">Amoeba</name>
    <dbReference type="NCBI Taxonomy" id="51637"/>
    <lineage>
        <taxon>Eukaryota</taxon>
        <taxon>Discoba</taxon>
        <taxon>Heterolobosea</taxon>
        <taxon>Tetramitia</taxon>
        <taxon>Eutetramitia</taxon>
        <taxon>Vahlkampfiidae</taxon>
        <taxon>Naegleria</taxon>
    </lineage>
</organism>
<dbReference type="GO" id="GO:0050660">
    <property type="term" value="F:flavin adenine dinucleotide binding"/>
    <property type="evidence" value="ECO:0007669"/>
    <property type="project" value="TreeGrafter"/>
</dbReference>
<accession>A0AA88GRQ1</accession>
<dbReference type="InterPro" id="IPR029039">
    <property type="entry name" value="Flavoprotein-like_sf"/>
</dbReference>
<dbReference type="Pfam" id="PF00258">
    <property type="entry name" value="Flavodoxin_1"/>
    <property type="match status" value="1"/>
</dbReference>
<dbReference type="InterPro" id="IPR001094">
    <property type="entry name" value="Flavdoxin-like"/>
</dbReference>
<dbReference type="EC" id="1.6.2.4" evidence="8"/>
<dbReference type="GeneID" id="68093672"/>
<keyword evidence="3" id="KW-0285">Flavoprotein</keyword>
<dbReference type="SUPFAM" id="SSF52343">
    <property type="entry name" value="Ferredoxin reductase-like, C-terminal NADP-linked domain"/>
    <property type="match status" value="1"/>
</dbReference>
<dbReference type="PROSITE" id="PS51384">
    <property type="entry name" value="FAD_FR"/>
    <property type="match status" value="1"/>
</dbReference>
<dbReference type="PRINTS" id="PR00371">
    <property type="entry name" value="FPNCR"/>
</dbReference>
<evidence type="ECO:0000256" key="4">
    <source>
        <dbReference type="ARBA" id="ARBA00022643"/>
    </source>
</evidence>
<dbReference type="PANTHER" id="PTHR19384">
    <property type="entry name" value="NITRIC OXIDE SYNTHASE-RELATED"/>
    <property type="match status" value="1"/>
</dbReference>
<keyword evidence="7" id="KW-0560">Oxidoreductase</keyword>
<dbReference type="GO" id="GO:0005829">
    <property type="term" value="C:cytosol"/>
    <property type="evidence" value="ECO:0007669"/>
    <property type="project" value="TreeGrafter"/>
</dbReference>
<dbReference type="PRINTS" id="PR00369">
    <property type="entry name" value="FLAVODOXIN"/>
</dbReference>
<dbReference type="InterPro" id="IPR001709">
    <property type="entry name" value="Flavoprot_Pyr_Nucl_cyt_Rdtase"/>
</dbReference>
<evidence type="ECO:0000256" key="8">
    <source>
        <dbReference type="ARBA" id="ARBA00023797"/>
    </source>
</evidence>
<evidence type="ECO:0000259" key="10">
    <source>
        <dbReference type="PROSITE" id="PS50902"/>
    </source>
</evidence>